<reference evidence="2 3" key="1">
    <citation type="submission" date="2018-05" db="EMBL/GenBank/DDBJ databases">
        <title>Genomic Encyclopedia of Type Strains, Phase III (KMG-III): the genomes of soil and plant-associated and newly described type strains.</title>
        <authorList>
            <person name="Whitman W."/>
        </authorList>
    </citation>
    <scope>NUCLEOTIDE SEQUENCE [LARGE SCALE GENOMIC DNA]</scope>
    <source>
        <strain evidence="2 3">CECT 5696</strain>
    </source>
</reference>
<dbReference type="EMBL" id="QGTQ01000045">
    <property type="protein sequence ID" value="PWV89418.1"/>
    <property type="molecule type" value="Genomic_DNA"/>
</dbReference>
<feature type="domain" description="Cyclic-phosphate processing Receiver" evidence="1">
    <location>
        <begin position="10"/>
        <end position="96"/>
    </location>
</feature>
<organism evidence="2 3">
    <name type="scientific">Paenibacillus cellulosilyticus</name>
    <dbReference type="NCBI Taxonomy" id="375489"/>
    <lineage>
        <taxon>Bacteria</taxon>
        <taxon>Bacillati</taxon>
        <taxon>Bacillota</taxon>
        <taxon>Bacilli</taxon>
        <taxon>Bacillales</taxon>
        <taxon>Paenibacillaceae</taxon>
        <taxon>Paenibacillus</taxon>
    </lineage>
</organism>
<dbReference type="Proteomes" id="UP000246635">
    <property type="component" value="Unassembled WGS sequence"/>
</dbReference>
<evidence type="ECO:0000313" key="3">
    <source>
        <dbReference type="Proteomes" id="UP000246635"/>
    </source>
</evidence>
<evidence type="ECO:0000259" key="1">
    <source>
        <dbReference type="Pfam" id="PF20274"/>
    </source>
</evidence>
<dbReference type="RefSeq" id="WP_342770023.1">
    <property type="nucleotide sequence ID" value="NZ_CP054613.1"/>
</dbReference>
<protein>
    <recommendedName>
        <fullName evidence="1">Cyclic-phosphate processing Receiver domain-containing protein</fullName>
    </recommendedName>
</protein>
<evidence type="ECO:0000313" key="2">
    <source>
        <dbReference type="EMBL" id="PWV89418.1"/>
    </source>
</evidence>
<comment type="caution">
    <text evidence="2">The sequence shown here is derived from an EMBL/GenBank/DDBJ whole genome shotgun (WGS) entry which is preliminary data.</text>
</comment>
<dbReference type="InterPro" id="IPR046909">
    <property type="entry name" value="cREC_REC"/>
</dbReference>
<keyword evidence="3" id="KW-1185">Reference proteome</keyword>
<sequence>MLDLFKLAQSLYLHDLRDCPEGFIVVRTFEEAVQAFKENPINLLSLDHDLGEDEHGNELPNGYDFVKYFCENGLRANKIFLHTDNPVGRKNMYETLLAAQRRGFIDADIEIFHYSITRNKYSGD</sequence>
<dbReference type="AlphaFoldDB" id="A0A2V2YC59"/>
<name>A0A2V2YC59_9BACL</name>
<gene>
    <name evidence="2" type="ORF">DFQ01_14515</name>
</gene>
<accession>A0A2V2YC59</accession>
<proteinExistence type="predicted"/>
<dbReference type="Pfam" id="PF20274">
    <property type="entry name" value="cREC_REC"/>
    <property type="match status" value="1"/>
</dbReference>